<dbReference type="Gene3D" id="2.60.120.200">
    <property type="match status" value="1"/>
</dbReference>
<dbReference type="InterPro" id="IPR050546">
    <property type="entry name" value="Glycosyl_Hydrlase_16"/>
</dbReference>
<dbReference type="PROSITE" id="PS51762">
    <property type="entry name" value="GH16_2"/>
    <property type="match status" value="1"/>
</dbReference>
<dbReference type="PANTHER" id="PTHR10963:SF55">
    <property type="entry name" value="GLYCOSIDE HYDROLASE FAMILY 16 PROTEIN"/>
    <property type="match status" value="1"/>
</dbReference>
<dbReference type="InterPro" id="IPR013320">
    <property type="entry name" value="ConA-like_dom_sf"/>
</dbReference>
<dbReference type="GO" id="GO:0004553">
    <property type="term" value="F:hydrolase activity, hydrolyzing O-glycosyl compounds"/>
    <property type="evidence" value="ECO:0007669"/>
    <property type="project" value="InterPro"/>
</dbReference>
<sequence length="285" mass="31193">MMKRFIASSAAVLISLGAFATPVDAATPAKKLLWSQEFNEAAGTAPNSKYFVYELGGGGWGNKELQWYTEDAVKTNGKGQLEITATKIPPVAEDELPYNCFGDCEYFSGRVKTEGKVKFKYGRMEARIQVPDGEGVWPAFWMLGSNITAKNWPTCGEIDIVELRGREPYNAIATAHGPGYSGANGKTGVKKLSTSLAAGFHTYAIDWTANKIVWYLDGKVFHTVTSTSVKPKAYVFNQDFFLILNLAMGGEFDGGRLDSSIEKATMAVDYIRYYSLGGVGKVTYK</sequence>
<reference evidence="3" key="1">
    <citation type="submission" date="2020-05" db="EMBL/GenBank/DDBJ databases">
        <authorList>
            <person name="Chiriac C."/>
            <person name="Salcher M."/>
            <person name="Ghai R."/>
            <person name="Kavagutti S V."/>
        </authorList>
    </citation>
    <scope>NUCLEOTIDE SEQUENCE</scope>
</reference>
<dbReference type="GO" id="GO:0005975">
    <property type="term" value="P:carbohydrate metabolic process"/>
    <property type="evidence" value="ECO:0007669"/>
    <property type="project" value="InterPro"/>
</dbReference>
<name>A0A6J6IFH8_9ZZZZ</name>
<evidence type="ECO:0000313" key="3">
    <source>
        <dbReference type="EMBL" id="CAB4620408.1"/>
    </source>
</evidence>
<evidence type="ECO:0000259" key="2">
    <source>
        <dbReference type="PROSITE" id="PS51762"/>
    </source>
</evidence>
<evidence type="ECO:0000256" key="1">
    <source>
        <dbReference type="ARBA" id="ARBA00006865"/>
    </source>
</evidence>
<gene>
    <name evidence="3" type="ORF">UFOPK1909_00521</name>
</gene>
<dbReference type="PANTHER" id="PTHR10963">
    <property type="entry name" value="GLYCOSYL HYDROLASE-RELATED"/>
    <property type="match status" value="1"/>
</dbReference>
<accession>A0A6J6IFH8</accession>
<dbReference type="AlphaFoldDB" id="A0A6J6IFH8"/>
<feature type="domain" description="GH16" evidence="2">
    <location>
        <begin position="16"/>
        <end position="279"/>
    </location>
</feature>
<dbReference type="CDD" id="cd08023">
    <property type="entry name" value="GH16_laminarinase_like"/>
    <property type="match status" value="1"/>
</dbReference>
<dbReference type="InterPro" id="IPR000757">
    <property type="entry name" value="Beta-glucanase-like"/>
</dbReference>
<comment type="similarity">
    <text evidence="1">Belongs to the glycosyl hydrolase 16 family.</text>
</comment>
<protein>
    <submittedName>
        <fullName evidence="3">Unannotated protein</fullName>
    </submittedName>
</protein>
<proteinExistence type="inferred from homology"/>
<dbReference type="Pfam" id="PF00722">
    <property type="entry name" value="Glyco_hydro_16"/>
    <property type="match status" value="1"/>
</dbReference>
<dbReference type="SUPFAM" id="SSF49899">
    <property type="entry name" value="Concanavalin A-like lectins/glucanases"/>
    <property type="match status" value="1"/>
</dbReference>
<organism evidence="3">
    <name type="scientific">freshwater metagenome</name>
    <dbReference type="NCBI Taxonomy" id="449393"/>
    <lineage>
        <taxon>unclassified sequences</taxon>
        <taxon>metagenomes</taxon>
        <taxon>ecological metagenomes</taxon>
    </lineage>
</organism>
<dbReference type="EMBL" id="CAEZVD010000040">
    <property type="protein sequence ID" value="CAB4620408.1"/>
    <property type="molecule type" value="Genomic_DNA"/>
</dbReference>